<gene>
    <name evidence="2" type="ORF">KDA10_03355</name>
</gene>
<name>A0A955E118_UNCKA</name>
<keyword evidence="1" id="KW-0812">Transmembrane</keyword>
<dbReference type="EMBL" id="JAGQNY010000013">
    <property type="protein sequence ID" value="MCA9302365.1"/>
    <property type="molecule type" value="Genomic_DNA"/>
</dbReference>
<comment type="caution">
    <text evidence="2">The sequence shown here is derived from an EMBL/GenBank/DDBJ whole genome shotgun (WGS) entry which is preliminary data.</text>
</comment>
<dbReference type="InterPro" id="IPR012902">
    <property type="entry name" value="N_methyl_site"/>
</dbReference>
<proteinExistence type="predicted"/>
<sequence>MIIKNRLHIKKGHNQKGMTLVELLLYMGLMSILLVVVTDMLVGIANIKLESDSVSSVEQDGTYILNRISYDVYRAEAIAMPEVVGSSSGTLELDIGINKYTYSTSMDNLLLATSDGAYNLNSNRTTISNVSFTKYGVPGGQETIKIMFTVTSIAEKNSGKESRNFVTTLGLR</sequence>
<evidence type="ECO:0000313" key="2">
    <source>
        <dbReference type="EMBL" id="MCA9302365.1"/>
    </source>
</evidence>
<keyword evidence="1" id="KW-1133">Transmembrane helix</keyword>
<dbReference type="AlphaFoldDB" id="A0A955E118"/>
<keyword evidence="1" id="KW-0472">Membrane</keyword>
<accession>A0A955E118</accession>
<evidence type="ECO:0000256" key="1">
    <source>
        <dbReference type="SAM" id="Phobius"/>
    </source>
</evidence>
<reference evidence="2" key="1">
    <citation type="submission" date="2020-04" db="EMBL/GenBank/DDBJ databases">
        <authorList>
            <person name="Zhang T."/>
        </authorList>
    </citation>
    <scope>NUCLEOTIDE SEQUENCE</scope>
    <source>
        <strain evidence="2">HKST-UBA80</strain>
    </source>
</reference>
<organism evidence="2 3">
    <name type="scientific">candidate division WWE3 bacterium</name>
    <dbReference type="NCBI Taxonomy" id="2053526"/>
    <lineage>
        <taxon>Bacteria</taxon>
        <taxon>Katanobacteria</taxon>
    </lineage>
</organism>
<protein>
    <submittedName>
        <fullName evidence="2">Type II secretion system protein</fullName>
    </submittedName>
</protein>
<dbReference type="Pfam" id="PF07963">
    <property type="entry name" value="N_methyl"/>
    <property type="match status" value="1"/>
</dbReference>
<evidence type="ECO:0000313" key="3">
    <source>
        <dbReference type="Proteomes" id="UP000714817"/>
    </source>
</evidence>
<dbReference type="Proteomes" id="UP000714817">
    <property type="component" value="Unassembled WGS sequence"/>
</dbReference>
<reference evidence="2" key="2">
    <citation type="journal article" date="2021" name="Microbiome">
        <title>Successional dynamics and alternative stable states in a saline activated sludge microbial community over 9 years.</title>
        <authorList>
            <person name="Wang Y."/>
            <person name="Ye J."/>
            <person name="Ju F."/>
            <person name="Liu L."/>
            <person name="Boyd J.A."/>
            <person name="Deng Y."/>
            <person name="Parks D.H."/>
            <person name="Jiang X."/>
            <person name="Yin X."/>
            <person name="Woodcroft B.J."/>
            <person name="Tyson G.W."/>
            <person name="Hugenholtz P."/>
            <person name="Polz M.F."/>
            <person name="Zhang T."/>
        </authorList>
    </citation>
    <scope>NUCLEOTIDE SEQUENCE</scope>
    <source>
        <strain evidence="2">HKST-UBA80</strain>
    </source>
</reference>
<feature type="transmembrane region" description="Helical" evidence="1">
    <location>
        <begin position="20"/>
        <end position="45"/>
    </location>
</feature>